<feature type="transmembrane region" description="Helical" evidence="2">
    <location>
        <begin position="252"/>
        <end position="270"/>
    </location>
</feature>
<evidence type="ECO:0000256" key="2">
    <source>
        <dbReference type="SAM" id="Phobius"/>
    </source>
</evidence>
<evidence type="ECO:0008006" key="5">
    <source>
        <dbReference type="Google" id="ProtNLM"/>
    </source>
</evidence>
<evidence type="ECO:0000313" key="4">
    <source>
        <dbReference type="Proteomes" id="UP001497383"/>
    </source>
</evidence>
<dbReference type="GeneID" id="92205314"/>
<name>A0ABP0ZCH6_9ASCO</name>
<evidence type="ECO:0000256" key="1">
    <source>
        <dbReference type="SAM" id="MobiDB-lite"/>
    </source>
</evidence>
<dbReference type="EMBL" id="OZ022405">
    <property type="protein sequence ID" value="CAK9435391.1"/>
    <property type="molecule type" value="Genomic_DNA"/>
</dbReference>
<keyword evidence="2" id="KW-0812">Transmembrane</keyword>
<feature type="compositionally biased region" description="Low complexity" evidence="1">
    <location>
        <begin position="110"/>
        <end position="155"/>
    </location>
</feature>
<feature type="transmembrane region" description="Helical" evidence="2">
    <location>
        <begin position="324"/>
        <end position="344"/>
    </location>
</feature>
<organism evidence="3 4">
    <name type="scientific">Lodderomyces beijingensis</name>
    <dbReference type="NCBI Taxonomy" id="1775926"/>
    <lineage>
        <taxon>Eukaryota</taxon>
        <taxon>Fungi</taxon>
        <taxon>Dikarya</taxon>
        <taxon>Ascomycota</taxon>
        <taxon>Saccharomycotina</taxon>
        <taxon>Pichiomycetes</taxon>
        <taxon>Debaryomycetaceae</taxon>
        <taxon>Candida/Lodderomyces clade</taxon>
        <taxon>Lodderomyces</taxon>
    </lineage>
</organism>
<gene>
    <name evidence="3" type="ORF">LODBEIA_P01180</name>
</gene>
<proteinExistence type="predicted"/>
<feature type="compositionally biased region" description="Low complexity" evidence="1">
    <location>
        <begin position="29"/>
        <end position="56"/>
    </location>
</feature>
<keyword evidence="2" id="KW-0472">Membrane</keyword>
<protein>
    <recommendedName>
        <fullName evidence="5">RRM domain-containing protein</fullName>
    </recommendedName>
</protein>
<reference evidence="3 4" key="1">
    <citation type="submission" date="2024-03" db="EMBL/GenBank/DDBJ databases">
        <authorList>
            <person name="Brejova B."/>
        </authorList>
    </citation>
    <scope>NUCLEOTIDE SEQUENCE [LARGE SCALE GENOMIC DNA]</scope>
    <source>
        <strain evidence="3 4">CBS 14171</strain>
    </source>
</reference>
<dbReference type="Proteomes" id="UP001497383">
    <property type="component" value="Chromosome 1"/>
</dbReference>
<feature type="region of interest" description="Disordered" evidence="1">
    <location>
        <begin position="100"/>
        <end position="168"/>
    </location>
</feature>
<keyword evidence="4" id="KW-1185">Reference proteome</keyword>
<accession>A0ABP0ZCH6</accession>
<keyword evidence="2" id="KW-1133">Transmembrane helix</keyword>
<dbReference type="RefSeq" id="XP_066827056.1">
    <property type="nucleotide sequence ID" value="XM_066971039.1"/>
</dbReference>
<feature type="region of interest" description="Disordered" evidence="1">
    <location>
        <begin position="15"/>
        <end position="59"/>
    </location>
</feature>
<sequence>MASFRYLRSIFKYPEKAEDPSGSMRSSKNKTMNPSSPSTTTSKSGGANSAAAAAAAQQRQPIWQQRLFYLQQQASGNTETSTPPPAYQLKIVPVGIGETVKESSVPPTGRNTTRQPQTPHTPHTPHTITINTPLSTNTSNTTPSSSSPKAAPSASVSQKKHHQKPPCQTYTRQIQLTYPQFDVLNSPQYTSQLSLKLHTRKHNYILVFPRLSSGVSLMQKIRVEVRPFTDSIQVLDATGALLCHFRNEKRGFSMFANLGVTPLLGVYFLFSNSGGNGGNSAGCVKWIKGNEFCLMQREFKLQMVQFFDLRRWMDAKRKMAKKKAVVVVYGISTVLPAEIVINMFKSLGKLVSFQFAPSGKLTRFHVLYLQYSIHVDVAAVVKSINAMSGGITTEIRQSLLVNHKSQAPSKKVNSYKKNKLIANSAAYKT</sequence>
<evidence type="ECO:0000313" key="3">
    <source>
        <dbReference type="EMBL" id="CAK9435391.1"/>
    </source>
</evidence>